<accession>A0A7J7MS70</accession>
<reference evidence="1 2" key="1">
    <citation type="journal article" date="2020" name="IScience">
        <title>Genome Sequencing of the Endangered Kingdonia uniflora (Circaeasteraceae, Ranunculales) Reveals Potential Mechanisms of Evolutionary Specialization.</title>
        <authorList>
            <person name="Sun Y."/>
            <person name="Deng T."/>
            <person name="Zhang A."/>
            <person name="Moore M.J."/>
            <person name="Landis J.B."/>
            <person name="Lin N."/>
            <person name="Zhang H."/>
            <person name="Zhang X."/>
            <person name="Huang J."/>
            <person name="Zhang X."/>
            <person name="Sun H."/>
            <person name="Wang H."/>
        </authorList>
    </citation>
    <scope>NUCLEOTIDE SEQUENCE [LARGE SCALE GENOMIC DNA]</scope>
    <source>
        <strain evidence="1">TB1705</strain>
        <tissue evidence="1">Leaf</tissue>
    </source>
</reference>
<evidence type="ECO:0000313" key="2">
    <source>
        <dbReference type="Proteomes" id="UP000541444"/>
    </source>
</evidence>
<comment type="caution">
    <text evidence="1">The sequence shown here is derived from an EMBL/GenBank/DDBJ whole genome shotgun (WGS) entry which is preliminary data.</text>
</comment>
<evidence type="ECO:0000313" key="1">
    <source>
        <dbReference type="EMBL" id="KAF6157677.1"/>
    </source>
</evidence>
<organism evidence="1 2">
    <name type="scientific">Kingdonia uniflora</name>
    <dbReference type="NCBI Taxonomy" id="39325"/>
    <lineage>
        <taxon>Eukaryota</taxon>
        <taxon>Viridiplantae</taxon>
        <taxon>Streptophyta</taxon>
        <taxon>Embryophyta</taxon>
        <taxon>Tracheophyta</taxon>
        <taxon>Spermatophyta</taxon>
        <taxon>Magnoliopsida</taxon>
        <taxon>Ranunculales</taxon>
        <taxon>Circaeasteraceae</taxon>
        <taxon>Kingdonia</taxon>
    </lineage>
</organism>
<dbReference type="OrthoDB" id="1434500at2759"/>
<name>A0A7J7MS70_9MAGN</name>
<dbReference type="EMBL" id="JACGCM010001272">
    <property type="protein sequence ID" value="KAF6157677.1"/>
    <property type="molecule type" value="Genomic_DNA"/>
</dbReference>
<proteinExistence type="predicted"/>
<keyword evidence="2" id="KW-1185">Reference proteome</keyword>
<sequence>MPLKITSKTGEDEFCVESYEANEEQFVQIDFTAAFTNDKAFKNRDDLIKWCHDIGKFGTVIVTKRVDNFDSGRTPRITLACERSEKFRLYKKDLEKKTENPRKSSTKKCDCPFTLKGKKLRGCNQWIVEVECGLYRHPVANYLEGYSYAG</sequence>
<dbReference type="Proteomes" id="UP000541444">
    <property type="component" value="Unassembled WGS sequence"/>
</dbReference>
<dbReference type="AlphaFoldDB" id="A0A7J7MS70"/>
<protein>
    <submittedName>
        <fullName evidence="1">Uncharacterized protein</fullName>
    </submittedName>
</protein>
<gene>
    <name evidence="1" type="ORF">GIB67_037250</name>
</gene>